<reference evidence="2 3" key="1">
    <citation type="submission" date="2023-09" db="EMBL/GenBank/DDBJ databases">
        <title>Nesidiocoris tenuis whole genome shotgun sequence.</title>
        <authorList>
            <person name="Shibata T."/>
            <person name="Shimoda M."/>
            <person name="Kobayashi T."/>
            <person name="Uehara T."/>
        </authorList>
    </citation>
    <scope>NUCLEOTIDE SEQUENCE [LARGE SCALE GENOMIC DNA]</scope>
    <source>
        <strain evidence="2 3">Japan</strain>
    </source>
</reference>
<accession>A0ABN7AXU4</accession>
<evidence type="ECO:0000313" key="2">
    <source>
        <dbReference type="EMBL" id="BES96788.1"/>
    </source>
</evidence>
<name>A0ABN7AXU4_9HEMI</name>
<dbReference type="EMBL" id="AP028915">
    <property type="protein sequence ID" value="BES96788.1"/>
    <property type="molecule type" value="Genomic_DNA"/>
</dbReference>
<dbReference type="Proteomes" id="UP001307889">
    <property type="component" value="Chromosome 7"/>
</dbReference>
<feature type="compositionally biased region" description="Polar residues" evidence="1">
    <location>
        <begin position="1"/>
        <end position="19"/>
    </location>
</feature>
<protein>
    <submittedName>
        <fullName evidence="2">Amidohydrolase family</fullName>
    </submittedName>
</protein>
<sequence length="97" mass="10361">MSTAEQPQENSAEAAQNGPSAPAPPAQNGTSEPKPPAPEQVEDVKTTLKTGRQMRQEGQRNLQDSTFSVSEELDRGELKTSVRVRQPPGGVSSGGFW</sequence>
<keyword evidence="3" id="KW-1185">Reference proteome</keyword>
<organism evidence="2 3">
    <name type="scientific">Nesidiocoris tenuis</name>
    <dbReference type="NCBI Taxonomy" id="355587"/>
    <lineage>
        <taxon>Eukaryota</taxon>
        <taxon>Metazoa</taxon>
        <taxon>Ecdysozoa</taxon>
        <taxon>Arthropoda</taxon>
        <taxon>Hexapoda</taxon>
        <taxon>Insecta</taxon>
        <taxon>Pterygota</taxon>
        <taxon>Neoptera</taxon>
        <taxon>Paraneoptera</taxon>
        <taxon>Hemiptera</taxon>
        <taxon>Heteroptera</taxon>
        <taxon>Panheteroptera</taxon>
        <taxon>Cimicomorpha</taxon>
        <taxon>Miridae</taxon>
        <taxon>Dicyphina</taxon>
        <taxon>Nesidiocoris</taxon>
    </lineage>
</organism>
<gene>
    <name evidence="2" type="ORF">NTJ_09601</name>
</gene>
<feature type="region of interest" description="Disordered" evidence="1">
    <location>
        <begin position="1"/>
        <end position="97"/>
    </location>
</feature>
<feature type="compositionally biased region" description="Polar residues" evidence="1">
    <location>
        <begin position="59"/>
        <end position="69"/>
    </location>
</feature>
<evidence type="ECO:0000313" key="3">
    <source>
        <dbReference type="Proteomes" id="UP001307889"/>
    </source>
</evidence>
<evidence type="ECO:0000256" key="1">
    <source>
        <dbReference type="SAM" id="MobiDB-lite"/>
    </source>
</evidence>
<proteinExistence type="predicted"/>